<name>A0AAX6M8H0_9PEZI</name>
<protein>
    <submittedName>
        <fullName evidence="2">Uncharacterized protein</fullName>
    </submittedName>
</protein>
<accession>A0AAX6M8H0</accession>
<comment type="caution">
    <text evidence="2">The sequence shown here is derived from an EMBL/GenBank/DDBJ whole genome shotgun (WGS) entry which is preliminary data.</text>
</comment>
<keyword evidence="1" id="KW-0732">Signal</keyword>
<organism evidence="2 3">
    <name type="scientific">Daldinia eschscholtzii</name>
    <dbReference type="NCBI Taxonomy" id="292717"/>
    <lineage>
        <taxon>Eukaryota</taxon>
        <taxon>Fungi</taxon>
        <taxon>Dikarya</taxon>
        <taxon>Ascomycota</taxon>
        <taxon>Pezizomycotina</taxon>
        <taxon>Sordariomycetes</taxon>
        <taxon>Xylariomycetidae</taxon>
        <taxon>Xylariales</taxon>
        <taxon>Hypoxylaceae</taxon>
        <taxon>Daldinia</taxon>
    </lineage>
</organism>
<evidence type="ECO:0000313" key="3">
    <source>
        <dbReference type="Proteomes" id="UP001369815"/>
    </source>
</evidence>
<evidence type="ECO:0000313" key="2">
    <source>
        <dbReference type="EMBL" id="KAK6948492.1"/>
    </source>
</evidence>
<dbReference type="AlphaFoldDB" id="A0AAX6M8H0"/>
<sequence>MMPYIFFIFLFHVLALAAPFMKSRENYNGDGKAVAFADSPVPEILNQNQNATLLLLWKRDEIDDWNRDNPDNRIAAFYVCPHQRSLFTVFNAMAVYQAFRRGTWYLAHPNEARPRWSGLEHPHSMLQLQTLQDYHAHRVDLGRASGELFMFPINPNPPRRVARDSRIARLRAPRGPPRGVRRARDVCRGGRAVYGRAAGCCY</sequence>
<proteinExistence type="predicted"/>
<feature type="chain" id="PRO_5043612769" evidence="1">
    <location>
        <begin position="18"/>
        <end position="202"/>
    </location>
</feature>
<feature type="signal peptide" evidence="1">
    <location>
        <begin position="1"/>
        <end position="17"/>
    </location>
</feature>
<dbReference type="EMBL" id="JBANMG010000010">
    <property type="protein sequence ID" value="KAK6948492.1"/>
    <property type="molecule type" value="Genomic_DNA"/>
</dbReference>
<keyword evidence="3" id="KW-1185">Reference proteome</keyword>
<reference evidence="2 3" key="1">
    <citation type="journal article" date="2024" name="Front Chem Biol">
        <title>Unveiling the potential of Daldinia eschscholtzii MFLUCC 19-0629 through bioactivity and bioinformatics studies for enhanced sustainable agriculture production.</title>
        <authorList>
            <person name="Brooks S."/>
            <person name="Weaver J.A."/>
            <person name="Klomchit A."/>
            <person name="Alharthi S.A."/>
            <person name="Onlamun T."/>
            <person name="Nurani R."/>
            <person name="Vong T.K."/>
            <person name="Alberti F."/>
            <person name="Greco C."/>
        </authorList>
    </citation>
    <scope>NUCLEOTIDE SEQUENCE [LARGE SCALE GENOMIC DNA]</scope>
    <source>
        <strain evidence="2">MFLUCC 19-0629</strain>
    </source>
</reference>
<dbReference type="Proteomes" id="UP001369815">
    <property type="component" value="Unassembled WGS sequence"/>
</dbReference>
<evidence type="ECO:0000256" key="1">
    <source>
        <dbReference type="SAM" id="SignalP"/>
    </source>
</evidence>
<gene>
    <name evidence="2" type="ORF">Daesc_010259</name>
</gene>